<dbReference type="AlphaFoldDB" id="A0A8B8GD69"/>
<protein>
    <recommendedName>
        <fullName evidence="1">ATP-dependent DNA helicase</fullName>
        <ecNumber evidence="1">5.6.2.3</ecNumber>
    </recommendedName>
</protein>
<name>A0A8B8GD69_9HEMI</name>
<dbReference type="GO" id="GO:0016787">
    <property type="term" value="F:hydrolase activity"/>
    <property type="evidence" value="ECO:0007669"/>
    <property type="project" value="UniProtKB-KW"/>
</dbReference>
<dbReference type="GO" id="GO:0043139">
    <property type="term" value="F:5'-3' DNA helicase activity"/>
    <property type="evidence" value="ECO:0007669"/>
    <property type="project" value="UniProtKB-EC"/>
</dbReference>
<dbReference type="InterPro" id="IPR010285">
    <property type="entry name" value="DNA_helicase_pif1-like_DEAD"/>
</dbReference>
<dbReference type="Proteomes" id="UP000694846">
    <property type="component" value="Unplaced"/>
</dbReference>
<keyword evidence="4" id="KW-1185">Reference proteome</keyword>
<keyword evidence="1" id="KW-0347">Helicase</keyword>
<dbReference type="Pfam" id="PF21530">
    <property type="entry name" value="Pif1_2B_dom"/>
    <property type="match status" value="1"/>
</dbReference>
<dbReference type="GO" id="GO:0006310">
    <property type="term" value="P:DNA recombination"/>
    <property type="evidence" value="ECO:0007669"/>
    <property type="project" value="UniProtKB-KW"/>
</dbReference>
<keyword evidence="1" id="KW-0378">Hydrolase</keyword>
<feature type="domain" description="DNA helicase Pif1-like 2B" evidence="3">
    <location>
        <begin position="852"/>
        <end position="892"/>
    </location>
</feature>
<dbReference type="Pfam" id="PF05970">
    <property type="entry name" value="PIF1"/>
    <property type="match status" value="1"/>
</dbReference>
<accession>A0A8B8GD69</accession>
<dbReference type="PANTHER" id="PTHR10492:SF57">
    <property type="entry name" value="ATP-DEPENDENT DNA HELICASE"/>
    <property type="match status" value="1"/>
</dbReference>
<evidence type="ECO:0000313" key="4">
    <source>
        <dbReference type="Proteomes" id="UP000694846"/>
    </source>
</evidence>
<dbReference type="RefSeq" id="XP_025421174.1">
    <property type="nucleotide sequence ID" value="XM_025565389.1"/>
</dbReference>
<dbReference type="EC" id="5.6.2.3" evidence="1"/>
<proteinExistence type="inferred from homology"/>
<dbReference type="OrthoDB" id="6607820at2759"/>
<dbReference type="GO" id="GO:0006281">
    <property type="term" value="P:DNA repair"/>
    <property type="evidence" value="ECO:0007669"/>
    <property type="project" value="UniProtKB-KW"/>
</dbReference>
<dbReference type="GO" id="GO:0000723">
    <property type="term" value="P:telomere maintenance"/>
    <property type="evidence" value="ECO:0007669"/>
    <property type="project" value="InterPro"/>
</dbReference>
<keyword evidence="1" id="KW-0227">DNA damage</keyword>
<dbReference type="PANTHER" id="PTHR10492">
    <property type="match status" value="1"/>
</dbReference>
<sequence>MRLWKNKLHSGMAYDRDIAYRTDVCVALGSMTYKCQWCNALKWKDETLGMCCSAGKVQLERLKQLPEPLYSLMTSFGGKQVTADGFLPTFKVKGQVYHLIGSILPEPGQGAQYLQIYFVGEDEREHHISLDQIDNVICAEIPDPIRNPQLHEIIKCNRIHGPCGCFNRNSPCMKDNTCSKHYPKNLIKETQTGDDGYPKYKRRSTDDGGFSINIKGVDIDNRWIVPYNPVLLRTCNAHVNVEYCSSVKSIKYVCKYVNKGSDQASFALENEKDEIKTYESGRYISSSEAVGRILEFPIHERFPTVVHLAVHLENGQRVYFNEQNLHDKVNSPPTTTLLSFFDLCKVDDFAKNLLYPEVPAYYVWDKKKFQRRNRGVNVVGWPDIKREHALGRVYTVHPNNTECYHLRMLLHEIRGPISFVALKTVNGQVYPTFKSTCKALGLLEDDENLYAALEEAALCQSPHMIRDLFTIILVFCQVTDPLYLWDKFKEYLSEDFKIRLERQDSVDAEHLADVALNKCLSVIEDSVEYLKKTSYDLVVLEDVVRNNEESLNDEQKFAYNQIITSVNNNEGRIYFLDAPGGTGKTFLINLILAKVRSTRDIALAVASSGIAATLLEGDRTAHATFKLPLNLITSATPFCNISKQSNFAEVLKDTKLIVWDEITMAHKGGVEALNRSLKDIRENKRLMDGVTVLLARDFRQTLPVVPKGTRTDEVKSCLKRSTLWPKINILKLSKNMRVHLGEEKFASGFSDLLLEIGNGDYPSFDEMITIPENLCTVVTTVQDLISKIYPDIAHIHDKPMEWLCERAILTPKNDQAAAINDTLLMSFEGEEKVYTSIDTMVNMDDATNYPVEFLNSLKPPGMPYHRLILRVGTPIMLSRNLKPPKLCNGTRL</sequence>
<feature type="domain" description="DNA helicase Pif1-like DEAD-box helicase" evidence="2">
    <location>
        <begin position="551"/>
        <end position="763"/>
    </location>
</feature>
<keyword evidence="1" id="KW-0233">DNA recombination</keyword>
<dbReference type="GeneID" id="112691234"/>
<dbReference type="SUPFAM" id="SSF52540">
    <property type="entry name" value="P-loop containing nucleoside triphosphate hydrolases"/>
    <property type="match status" value="2"/>
</dbReference>
<keyword evidence="1" id="KW-0067">ATP-binding</keyword>
<evidence type="ECO:0000259" key="3">
    <source>
        <dbReference type="Pfam" id="PF21530"/>
    </source>
</evidence>
<gene>
    <name evidence="5" type="primary">LOC112691234</name>
</gene>
<comment type="similarity">
    <text evidence="1">Belongs to the helicase family.</text>
</comment>
<evidence type="ECO:0000259" key="2">
    <source>
        <dbReference type="Pfam" id="PF05970"/>
    </source>
</evidence>
<evidence type="ECO:0000313" key="5">
    <source>
        <dbReference type="RefSeq" id="XP_025421174.1"/>
    </source>
</evidence>
<comment type="cofactor">
    <cofactor evidence="1">
        <name>Mg(2+)</name>
        <dbReference type="ChEBI" id="CHEBI:18420"/>
    </cofactor>
</comment>
<organism evidence="4 5">
    <name type="scientific">Sipha flava</name>
    <name type="common">yellow sugarcane aphid</name>
    <dbReference type="NCBI Taxonomy" id="143950"/>
    <lineage>
        <taxon>Eukaryota</taxon>
        <taxon>Metazoa</taxon>
        <taxon>Ecdysozoa</taxon>
        <taxon>Arthropoda</taxon>
        <taxon>Hexapoda</taxon>
        <taxon>Insecta</taxon>
        <taxon>Pterygota</taxon>
        <taxon>Neoptera</taxon>
        <taxon>Paraneoptera</taxon>
        <taxon>Hemiptera</taxon>
        <taxon>Sternorrhyncha</taxon>
        <taxon>Aphidomorpha</taxon>
        <taxon>Aphidoidea</taxon>
        <taxon>Aphididae</taxon>
        <taxon>Sipha</taxon>
    </lineage>
</organism>
<keyword evidence="1" id="KW-0234">DNA repair</keyword>
<keyword evidence="1" id="KW-0547">Nucleotide-binding</keyword>
<dbReference type="InterPro" id="IPR027417">
    <property type="entry name" value="P-loop_NTPase"/>
</dbReference>
<reference evidence="5" key="1">
    <citation type="submission" date="2025-08" db="UniProtKB">
        <authorList>
            <consortium name="RefSeq"/>
        </authorList>
    </citation>
    <scope>IDENTIFICATION</scope>
    <source>
        <tissue evidence="5">Whole body</tissue>
    </source>
</reference>
<dbReference type="GO" id="GO:0005524">
    <property type="term" value="F:ATP binding"/>
    <property type="evidence" value="ECO:0007669"/>
    <property type="project" value="UniProtKB-KW"/>
</dbReference>
<dbReference type="InterPro" id="IPR049163">
    <property type="entry name" value="Pif1-like_2B_dom"/>
</dbReference>
<dbReference type="Gene3D" id="3.40.50.300">
    <property type="entry name" value="P-loop containing nucleotide triphosphate hydrolases"/>
    <property type="match status" value="1"/>
</dbReference>
<comment type="catalytic activity">
    <reaction evidence="1">
        <text>ATP + H2O = ADP + phosphate + H(+)</text>
        <dbReference type="Rhea" id="RHEA:13065"/>
        <dbReference type="ChEBI" id="CHEBI:15377"/>
        <dbReference type="ChEBI" id="CHEBI:15378"/>
        <dbReference type="ChEBI" id="CHEBI:30616"/>
        <dbReference type="ChEBI" id="CHEBI:43474"/>
        <dbReference type="ChEBI" id="CHEBI:456216"/>
        <dbReference type="EC" id="5.6.2.3"/>
    </reaction>
</comment>
<evidence type="ECO:0000256" key="1">
    <source>
        <dbReference type="RuleBase" id="RU363044"/>
    </source>
</evidence>